<comment type="caution">
    <text evidence="3">The sequence shown here is derived from an EMBL/GenBank/DDBJ whole genome shotgun (WGS) entry which is preliminary data.</text>
</comment>
<evidence type="ECO:0000313" key="4">
    <source>
        <dbReference type="Proteomes" id="UP000183971"/>
    </source>
</evidence>
<dbReference type="VEuPathDB" id="FungiDB:FPRO_10575"/>
<gene>
    <name evidence="3" type="ORF">FPRO_10575</name>
</gene>
<organism evidence="3 4">
    <name type="scientific">Fusarium proliferatum (strain ET1)</name>
    <name type="common">Orchid endophyte fungus</name>
    <dbReference type="NCBI Taxonomy" id="1227346"/>
    <lineage>
        <taxon>Eukaryota</taxon>
        <taxon>Fungi</taxon>
        <taxon>Dikarya</taxon>
        <taxon>Ascomycota</taxon>
        <taxon>Pezizomycotina</taxon>
        <taxon>Sordariomycetes</taxon>
        <taxon>Hypocreomycetidae</taxon>
        <taxon>Hypocreales</taxon>
        <taxon>Nectriaceae</taxon>
        <taxon>Fusarium</taxon>
        <taxon>Fusarium fujikuroi species complex</taxon>
    </lineage>
</organism>
<feature type="compositionally biased region" description="Pro residues" evidence="1">
    <location>
        <begin position="128"/>
        <end position="138"/>
    </location>
</feature>
<reference evidence="4" key="1">
    <citation type="journal article" date="2016" name="Genome Biol. Evol.">
        <title>Comparative 'omics' of the Fusarium fujikuroi species complex highlights differences in genetic potential and metabolite synthesis.</title>
        <authorList>
            <person name="Niehaus E.-M."/>
            <person name="Muensterkoetter M."/>
            <person name="Proctor R.H."/>
            <person name="Brown D.W."/>
            <person name="Sharon A."/>
            <person name="Idan Y."/>
            <person name="Oren-Young L."/>
            <person name="Sieber C.M."/>
            <person name="Novak O."/>
            <person name="Pencik A."/>
            <person name="Tarkowska D."/>
            <person name="Hromadova K."/>
            <person name="Freeman S."/>
            <person name="Maymon M."/>
            <person name="Elazar M."/>
            <person name="Youssef S.A."/>
            <person name="El-Shabrawy E.S.M."/>
            <person name="Shalaby A.B.A."/>
            <person name="Houterman P."/>
            <person name="Brock N.L."/>
            <person name="Burkhardt I."/>
            <person name="Tsavkelova E.A."/>
            <person name="Dickschat J.S."/>
            <person name="Galuszka P."/>
            <person name="Gueldener U."/>
            <person name="Tudzynski B."/>
        </authorList>
    </citation>
    <scope>NUCLEOTIDE SEQUENCE [LARGE SCALE GENOMIC DNA]</scope>
    <source>
        <strain evidence="4">ET1</strain>
    </source>
</reference>
<feature type="transmembrane region" description="Helical" evidence="2">
    <location>
        <begin position="19"/>
        <end position="42"/>
    </location>
</feature>
<feature type="compositionally biased region" description="Basic and acidic residues" evidence="1">
    <location>
        <begin position="102"/>
        <end position="111"/>
    </location>
</feature>
<dbReference type="RefSeq" id="XP_031081578.1">
    <property type="nucleotide sequence ID" value="XM_031231553.1"/>
</dbReference>
<accession>A0A1L7VM80</accession>
<keyword evidence="4" id="KW-1185">Reference proteome</keyword>
<sequence length="138" mass="15066">MNVPIHYQPHQSNDDPSGMSIICIISWTIGVMVTVGFIVMFAKCLMGRRCPPCPPPTTPGPRSQGPLYPGPRYPLYPEPIGIAPSGPPPPQAYEGDLEQGSIDERADRTANERAVGTTKDSEVINQPRVPPPPYCRRC</sequence>
<proteinExistence type="predicted"/>
<evidence type="ECO:0000313" key="3">
    <source>
        <dbReference type="EMBL" id="CZR40986.1"/>
    </source>
</evidence>
<feature type="region of interest" description="Disordered" evidence="1">
    <location>
        <begin position="52"/>
        <end position="138"/>
    </location>
</feature>
<keyword evidence="2" id="KW-1133">Transmembrane helix</keyword>
<evidence type="ECO:0000256" key="1">
    <source>
        <dbReference type="SAM" id="MobiDB-lite"/>
    </source>
</evidence>
<name>A0A1L7VM80_FUSPR</name>
<dbReference type="GeneID" id="42055445"/>
<dbReference type="EMBL" id="FJOF01000005">
    <property type="protein sequence ID" value="CZR40986.1"/>
    <property type="molecule type" value="Genomic_DNA"/>
</dbReference>
<keyword evidence="2" id="KW-0812">Transmembrane</keyword>
<dbReference type="Proteomes" id="UP000183971">
    <property type="component" value="Unassembled WGS sequence"/>
</dbReference>
<evidence type="ECO:0000256" key="2">
    <source>
        <dbReference type="SAM" id="Phobius"/>
    </source>
</evidence>
<protein>
    <submittedName>
        <fullName evidence="3">Uncharacterized protein</fullName>
    </submittedName>
</protein>
<dbReference type="AlphaFoldDB" id="A0A1L7VM80"/>
<keyword evidence="2" id="KW-0472">Membrane</keyword>
<feature type="compositionally biased region" description="Pro residues" evidence="1">
    <location>
        <begin position="68"/>
        <end position="77"/>
    </location>
</feature>